<feature type="domain" description="Glycoside hydrolase family 3 N-terminal" evidence="5">
    <location>
        <begin position="41"/>
        <end position="332"/>
    </location>
</feature>
<reference evidence="7" key="1">
    <citation type="journal article" date="2019" name="Int. J. Syst. Evol. Microbiol.">
        <title>The Global Catalogue of Microorganisms (GCM) 10K type strain sequencing project: providing services to taxonomists for standard genome sequencing and annotation.</title>
        <authorList>
            <consortium name="The Broad Institute Genomics Platform"/>
            <consortium name="The Broad Institute Genome Sequencing Center for Infectious Disease"/>
            <person name="Wu L."/>
            <person name="Ma J."/>
        </authorList>
    </citation>
    <scope>NUCLEOTIDE SEQUENCE [LARGE SCALE GENOMIC DNA]</scope>
    <source>
        <strain evidence="7">ICMP 6774ER</strain>
    </source>
</reference>
<organism evidence="6 7">
    <name type="scientific">Nonomuraea mangrovi</name>
    <dbReference type="NCBI Taxonomy" id="2316207"/>
    <lineage>
        <taxon>Bacteria</taxon>
        <taxon>Bacillati</taxon>
        <taxon>Actinomycetota</taxon>
        <taxon>Actinomycetes</taxon>
        <taxon>Streptosporangiales</taxon>
        <taxon>Streptosporangiaceae</taxon>
        <taxon>Nonomuraea</taxon>
    </lineage>
</organism>
<evidence type="ECO:0000259" key="5">
    <source>
        <dbReference type="Pfam" id="PF00933"/>
    </source>
</evidence>
<gene>
    <name evidence="6" type="ORF">ACFSKW_24030</name>
</gene>
<dbReference type="GO" id="GO:0016787">
    <property type="term" value="F:hydrolase activity"/>
    <property type="evidence" value="ECO:0007669"/>
    <property type="project" value="UniProtKB-KW"/>
</dbReference>
<dbReference type="EMBL" id="JBHUFV010000035">
    <property type="protein sequence ID" value="MFD1934543.1"/>
    <property type="molecule type" value="Genomic_DNA"/>
</dbReference>
<evidence type="ECO:0000313" key="6">
    <source>
        <dbReference type="EMBL" id="MFD1934543.1"/>
    </source>
</evidence>
<proteinExistence type="inferred from homology"/>
<dbReference type="PRINTS" id="PR00133">
    <property type="entry name" value="GLHYDRLASE3"/>
</dbReference>
<evidence type="ECO:0000256" key="3">
    <source>
        <dbReference type="ARBA" id="ARBA00023295"/>
    </source>
</evidence>
<keyword evidence="2 6" id="KW-0378">Hydrolase</keyword>
<accession>A0ABW4SZB7</accession>
<sequence>MASQGARRGESPVLAALADAVLQPGFVGTTLPEWVRRRLSSGLGGIALYSRNIVTNEQVMDLTAAIRAENPHVVIATDEEGGDVTRLEARTGSSRPGNLALGAADDPRLTGRVARGLGLELARAGVNLTYAPVVDIEGDLDNPVVGTRAFGSDPALAARHAAAWVTGVQSAGVAACAKHFPGHGATSADSHDELPTITYSAEDLARLALPPFRAAIDAGVRAVMTGHLLVPAYDRDSPATMSSRLLVELLRGELGFDGLIVTDGIEMAPVSGRYGLGGAAVKALAAGADAICVGGENASAGVVGLIRNTIMAAVMDGTLPEERLADAAARVRLLADWAHEHRRTTTPDSGTTTDTSTTTGIGTEARTGTEAGVGTGPESEAARRALRVTVNRRPRPGAPPHVIELASPTNLAVDPITPWGMADALTSRLPATTVTRLAEPDGHELLRAVEAARARLLVVTVRTAHRHAWVPAALDQILARRPDAVVVEMGTPSTATPGAIHIATHGATRVCARAAAEALADLGLLDPDNLLDPPAGLDPLRSFGS</sequence>
<dbReference type="Proteomes" id="UP001597368">
    <property type="component" value="Unassembled WGS sequence"/>
</dbReference>
<evidence type="ECO:0000256" key="4">
    <source>
        <dbReference type="SAM" id="MobiDB-lite"/>
    </source>
</evidence>
<keyword evidence="3" id="KW-0326">Glycosidase</keyword>
<dbReference type="InterPro" id="IPR050226">
    <property type="entry name" value="NagZ_Beta-hexosaminidase"/>
</dbReference>
<comment type="similarity">
    <text evidence="1">Belongs to the glycosyl hydrolase 3 family.</text>
</comment>
<evidence type="ECO:0000256" key="1">
    <source>
        <dbReference type="ARBA" id="ARBA00005336"/>
    </source>
</evidence>
<dbReference type="SUPFAM" id="SSF51445">
    <property type="entry name" value="(Trans)glycosidases"/>
    <property type="match status" value="1"/>
</dbReference>
<dbReference type="Pfam" id="PF00933">
    <property type="entry name" value="Glyco_hydro_3"/>
    <property type="match status" value="1"/>
</dbReference>
<feature type="region of interest" description="Disordered" evidence="4">
    <location>
        <begin position="343"/>
        <end position="381"/>
    </location>
</feature>
<dbReference type="PANTHER" id="PTHR30480:SF16">
    <property type="entry name" value="GLYCOSIDE HYDROLASE FAMILY 3 DOMAIN PROTEIN"/>
    <property type="match status" value="1"/>
</dbReference>
<dbReference type="RefSeq" id="WP_379574628.1">
    <property type="nucleotide sequence ID" value="NZ_JBHUFV010000035.1"/>
</dbReference>
<comment type="caution">
    <text evidence="6">The sequence shown here is derived from an EMBL/GenBank/DDBJ whole genome shotgun (WGS) entry which is preliminary data.</text>
</comment>
<dbReference type="InterPro" id="IPR017853">
    <property type="entry name" value="GH"/>
</dbReference>
<protein>
    <submittedName>
        <fullName evidence="6">Glycoside hydrolase family 3 N-terminal domain-containing protein</fullName>
    </submittedName>
</protein>
<name>A0ABW4SZB7_9ACTN</name>
<evidence type="ECO:0000256" key="2">
    <source>
        <dbReference type="ARBA" id="ARBA00022801"/>
    </source>
</evidence>
<dbReference type="InterPro" id="IPR001764">
    <property type="entry name" value="Glyco_hydro_3_N"/>
</dbReference>
<keyword evidence="7" id="KW-1185">Reference proteome</keyword>
<dbReference type="InterPro" id="IPR036962">
    <property type="entry name" value="Glyco_hydro_3_N_sf"/>
</dbReference>
<dbReference type="PANTHER" id="PTHR30480">
    <property type="entry name" value="BETA-HEXOSAMINIDASE-RELATED"/>
    <property type="match status" value="1"/>
</dbReference>
<feature type="compositionally biased region" description="Low complexity" evidence="4">
    <location>
        <begin position="346"/>
        <end position="372"/>
    </location>
</feature>
<evidence type="ECO:0000313" key="7">
    <source>
        <dbReference type="Proteomes" id="UP001597368"/>
    </source>
</evidence>
<dbReference type="Gene3D" id="3.20.20.300">
    <property type="entry name" value="Glycoside hydrolase, family 3, N-terminal domain"/>
    <property type="match status" value="1"/>
</dbReference>